<comment type="caution">
    <text evidence="5">The sequence shown here is derived from an EMBL/GenBank/DDBJ whole genome shotgun (WGS) entry which is preliminary data.</text>
</comment>
<evidence type="ECO:0000256" key="1">
    <source>
        <dbReference type="SAM" id="Coils"/>
    </source>
</evidence>
<dbReference type="InterPro" id="IPR001633">
    <property type="entry name" value="EAL_dom"/>
</dbReference>
<dbReference type="InterPro" id="IPR043128">
    <property type="entry name" value="Rev_trsase/Diguanyl_cyclase"/>
</dbReference>
<feature type="transmembrane region" description="Helical" evidence="2">
    <location>
        <begin position="6"/>
        <end position="24"/>
    </location>
</feature>
<feature type="domain" description="EAL" evidence="3">
    <location>
        <begin position="247"/>
        <end position="494"/>
    </location>
</feature>
<dbReference type="PANTHER" id="PTHR33121">
    <property type="entry name" value="CYCLIC DI-GMP PHOSPHODIESTERASE PDEF"/>
    <property type="match status" value="1"/>
</dbReference>
<dbReference type="PANTHER" id="PTHR33121:SF70">
    <property type="entry name" value="SIGNALING PROTEIN YKOW"/>
    <property type="match status" value="1"/>
</dbReference>
<dbReference type="STRING" id="290052.ASU35_07765"/>
<keyword evidence="2" id="KW-0472">Membrane</keyword>
<evidence type="ECO:0000313" key="5">
    <source>
        <dbReference type="EMBL" id="KSV59763.1"/>
    </source>
</evidence>
<keyword evidence="1" id="KW-0175">Coiled coil</keyword>
<keyword evidence="2" id="KW-1133">Transmembrane helix</keyword>
<evidence type="ECO:0000259" key="3">
    <source>
        <dbReference type="PROSITE" id="PS50883"/>
    </source>
</evidence>
<dbReference type="RefSeq" id="WP_058351951.1">
    <property type="nucleotide sequence ID" value="NZ_CABMMD010000090.1"/>
</dbReference>
<dbReference type="Gene3D" id="3.30.70.270">
    <property type="match status" value="1"/>
</dbReference>
<dbReference type="InterPro" id="IPR000160">
    <property type="entry name" value="GGDEF_dom"/>
</dbReference>
<dbReference type="CDD" id="cd01948">
    <property type="entry name" value="EAL"/>
    <property type="match status" value="1"/>
</dbReference>
<evidence type="ECO:0000259" key="4">
    <source>
        <dbReference type="PROSITE" id="PS50887"/>
    </source>
</evidence>
<feature type="domain" description="GGDEF" evidence="4">
    <location>
        <begin position="105"/>
        <end position="238"/>
    </location>
</feature>
<dbReference type="EMBL" id="LNAM01000090">
    <property type="protein sequence ID" value="KSV59763.1"/>
    <property type="molecule type" value="Genomic_DNA"/>
</dbReference>
<dbReference type="AlphaFoldDB" id="A0A0V8QH75"/>
<feature type="coiled-coil region" evidence="1">
    <location>
        <begin position="34"/>
        <end position="68"/>
    </location>
</feature>
<dbReference type="OrthoDB" id="9762141at2"/>
<dbReference type="InterPro" id="IPR035919">
    <property type="entry name" value="EAL_sf"/>
</dbReference>
<proteinExistence type="predicted"/>
<evidence type="ECO:0000256" key="2">
    <source>
        <dbReference type="SAM" id="Phobius"/>
    </source>
</evidence>
<dbReference type="CDD" id="cd01949">
    <property type="entry name" value="GGDEF"/>
    <property type="match status" value="1"/>
</dbReference>
<dbReference type="Proteomes" id="UP000054874">
    <property type="component" value="Unassembled WGS sequence"/>
</dbReference>
<sequence length="494" mass="56580">MGEQIIWIFSGVTLFLLLCCLYALHDARRLSGIVKEKEEKEAKAVEQLEELTKDKELLEIQLEETKKSSEKNHRLAFYDYKTGLPNNLALTELLDGTMKTFRKDEKLVLIYIDLEELERLDRQVSYAYKDELLVDVADRLRQALEENDMLTCVDGGRFIILAQNLDSAEAIEEKLKRIRKLFSYPFVLAATEIFLNINIGICVAPQDGKTAQTLLKNLNTALFAAKRKGRNQYCYFEEELSKAMMSRIELQSQLRNGIEKEEFEVYYQPQVDIKTERVKGFEALVRWNHPTKGVLLPEAFLPLAEDTGLIVTIGKWVVLEACRQLKLWNEAGYRDLMIGMNLSLRQLREKNLAEEIQWILKETGVKPDNILFDIPEQAAVEEPDLTVKRIQELESLGVKISLEHFGLGLCYLEHLADIPIHSFKIDHSFVEKEDERSLPVLMALAKAYGANLVAGGVENEAQKRLLLGTGCDLVQGFLYSEPVDSKEAEEFLKW</sequence>
<dbReference type="SMART" id="SM00267">
    <property type="entry name" value="GGDEF"/>
    <property type="match status" value="1"/>
</dbReference>
<name>A0A0V8QH75_9FIRM</name>
<dbReference type="InterPro" id="IPR029787">
    <property type="entry name" value="Nucleotide_cyclase"/>
</dbReference>
<dbReference type="PROSITE" id="PS50883">
    <property type="entry name" value="EAL"/>
    <property type="match status" value="1"/>
</dbReference>
<dbReference type="Gene3D" id="3.20.20.450">
    <property type="entry name" value="EAL domain"/>
    <property type="match status" value="1"/>
</dbReference>
<reference evidence="5 6" key="1">
    <citation type="submission" date="2015-11" db="EMBL/GenBank/DDBJ databases">
        <title>Butyribacter intestini gen. nov., sp. nov., a butyric acid-producing bacterium of the family Lachnospiraceae isolated from the human faeces.</title>
        <authorList>
            <person name="Zou Y."/>
            <person name="Xue W."/>
            <person name="Luo G."/>
            <person name="Lv M."/>
        </authorList>
    </citation>
    <scope>NUCLEOTIDE SEQUENCE [LARGE SCALE GENOMIC DNA]</scope>
    <source>
        <strain evidence="5 6">ACET-33324</strain>
    </source>
</reference>
<dbReference type="Pfam" id="PF00563">
    <property type="entry name" value="EAL"/>
    <property type="match status" value="1"/>
</dbReference>
<dbReference type="PROSITE" id="PS50887">
    <property type="entry name" value="GGDEF"/>
    <property type="match status" value="1"/>
</dbReference>
<dbReference type="SUPFAM" id="SSF55073">
    <property type="entry name" value="Nucleotide cyclase"/>
    <property type="match status" value="1"/>
</dbReference>
<dbReference type="InterPro" id="IPR050706">
    <property type="entry name" value="Cyclic-di-GMP_PDE-like"/>
</dbReference>
<accession>A0A0V8QH75</accession>
<keyword evidence="6" id="KW-1185">Reference proteome</keyword>
<dbReference type="GO" id="GO:0071111">
    <property type="term" value="F:cyclic-guanylate-specific phosphodiesterase activity"/>
    <property type="evidence" value="ECO:0007669"/>
    <property type="project" value="InterPro"/>
</dbReference>
<dbReference type="NCBIfam" id="TIGR00254">
    <property type="entry name" value="GGDEF"/>
    <property type="match status" value="1"/>
</dbReference>
<keyword evidence="2" id="KW-0812">Transmembrane</keyword>
<dbReference type="Pfam" id="PF00990">
    <property type="entry name" value="GGDEF"/>
    <property type="match status" value="1"/>
</dbReference>
<evidence type="ECO:0000313" key="6">
    <source>
        <dbReference type="Proteomes" id="UP000054874"/>
    </source>
</evidence>
<dbReference type="SMART" id="SM00052">
    <property type="entry name" value="EAL"/>
    <property type="match status" value="1"/>
</dbReference>
<dbReference type="SUPFAM" id="SSF141868">
    <property type="entry name" value="EAL domain-like"/>
    <property type="match status" value="1"/>
</dbReference>
<protein>
    <recommendedName>
        <fullName evidence="7">Diguanylate cyclase</fullName>
    </recommendedName>
</protein>
<evidence type="ECO:0008006" key="7">
    <source>
        <dbReference type="Google" id="ProtNLM"/>
    </source>
</evidence>
<gene>
    <name evidence="5" type="ORF">ASU35_07765</name>
</gene>
<organism evidence="5 6">
    <name type="scientific">Acetivibrio ethanolgignens</name>
    <dbReference type="NCBI Taxonomy" id="290052"/>
    <lineage>
        <taxon>Bacteria</taxon>
        <taxon>Bacillati</taxon>
        <taxon>Bacillota</taxon>
        <taxon>Clostridia</taxon>
        <taxon>Eubacteriales</taxon>
        <taxon>Oscillospiraceae</taxon>
        <taxon>Acetivibrio</taxon>
    </lineage>
</organism>